<sequence>MLHIKTDQAEKTFDLPDVLRAFDLTASDRLTFTLYRSNADHFLLRLENIDKKDADKQYMALFFKQDLSRVVPVSDHAAAINQKLADGKLDEFSHLFSNHDKDAHFVKAFQTGERFIVFDSKAKQLKEINKADYLSEDGKYVYINGNKNPLPDGKQQIQTIENYMAGNDKYERTFEISFKKIAKELDLKSAKDTGIAKIVYFNKNLVVLMLQYNAPIAGKAGKTNVIVDLKNKEKPIAYLVDLGLQF</sequence>
<accession>A0ABU5CEA8</accession>
<keyword evidence="2" id="KW-1185">Reference proteome</keyword>
<dbReference type="Proteomes" id="UP001228376">
    <property type="component" value="Unassembled WGS sequence"/>
</dbReference>
<name>A0ABU5CEA8_9BACI</name>
<organism evidence="1 2">
    <name type="scientific">Tigheibacillus jepli</name>
    <dbReference type="NCBI Taxonomy" id="3035914"/>
    <lineage>
        <taxon>Bacteria</taxon>
        <taxon>Bacillati</taxon>
        <taxon>Bacillota</taxon>
        <taxon>Bacilli</taxon>
        <taxon>Bacillales</taxon>
        <taxon>Bacillaceae</taxon>
        <taxon>Tigheibacillus</taxon>
    </lineage>
</organism>
<comment type="caution">
    <text evidence="1">The sequence shown here is derived from an EMBL/GenBank/DDBJ whole genome shotgun (WGS) entry which is preliminary data.</text>
</comment>
<dbReference type="EMBL" id="JAROCA020000001">
    <property type="protein sequence ID" value="MDY0404677.1"/>
    <property type="molecule type" value="Genomic_DNA"/>
</dbReference>
<reference evidence="1 2" key="1">
    <citation type="submission" date="2023-10" db="EMBL/GenBank/DDBJ databases">
        <title>179-bfca-hs.</title>
        <authorList>
            <person name="Miliotis G."/>
            <person name="Sengupta P."/>
            <person name="Hameed A."/>
            <person name="Chuvochina M."/>
            <person name="Mcdonagh F."/>
            <person name="Simpson A.C."/>
            <person name="Singh N.K."/>
            <person name="Rekha P.D."/>
            <person name="Raman K."/>
            <person name="Hugenholtz P."/>
            <person name="Venkateswaran K."/>
        </authorList>
    </citation>
    <scope>NUCLEOTIDE SEQUENCE [LARGE SCALE GENOMIC DNA]</scope>
    <source>
        <strain evidence="1 2">179-BFC-A-HS</strain>
    </source>
</reference>
<evidence type="ECO:0008006" key="3">
    <source>
        <dbReference type="Google" id="ProtNLM"/>
    </source>
</evidence>
<gene>
    <name evidence="1" type="ORF">P5G51_004020</name>
</gene>
<evidence type="ECO:0000313" key="2">
    <source>
        <dbReference type="Proteomes" id="UP001228376"/>
    </source>
</evidence>
<proteinExistence type="predicted"/>
<evidence type="ECO:0000313" key="1">
    <source>
        <dbReference type="EMBL" id="MDY0404677.1"/>
    </source>
</evidence>
<protein>
    <recommendedName>
        <fullName evidence="3">DUF4868 domain-containing protein</fullName>
    </recommendedName>
</protein>
<dbReference type="RefSeq" id="WP_320384270.1">
    <property type="nucleotide sequence ID" value="NZ_JAROCA020000001.1"/>
</dbReference>